<evidence type="ECO:0000313" key="4">
    <source>
        <dbReference type="Proteomes" id="UP001370348"/>
    </source>
</evidence>
<evidence type="ECO:0000256" key="1">
    <source>
        <dbReference type="SAM" id="MobiDB-lite"/>
    </source>
</evidence>
<feature type="compositionally biased region" description="Low complexity" evidence="1">
    <location>
        <begin position="181"/>
        <end position="197"/>
    </location>
</feature>
<accession>A0ABZ2LXT2</accession>
<feature type="chain" id="PRO_5046567547" evidence="2">
    <location>
        <begin position="24"/>
        <end position="374"/>
    </location>
</feature>
<evidence type="ECO:0000256" key="2">
    <source>
        <dbReference type="SAM" id="SignalP"/>
    </source>
</evidence>
<organism evidence="3 4">
    <name type="scientific">Pendulispora albinea</name>
    <dbReference type="NCBI Taxonomy" id="2741071"/>
    <lineage>
        <taxon>Bacteria</taxon>
        <taxon>Pseudomonadati</taxon>
        <taxon>Myxococcota</taxon>
        <taxon>Myxococcia</taxon>
        <taxon>Myxococcales</taxon>
        <taxon>Sorangiineae</taxon>
        <taxon>Pendulisporaceae</taxon>
        <taxon>Pendulispora</taxon>
    </lineage>
</organism>
<feature type="signal peptide" evidence="2">
    <location>
        <begin position="1"/>
        <end position="23"/>
    </location>
</feature>
<dbReference type="EMBL" id="CP089984">
    <property type="protein sequence ID" value="WXB15560.1"/>
    <property type="molecule type" value="Genomic_DNA"/>
</dbReference>
<keyword evidence="2" id="KW-0732">Signal</keyword>
<reference evidence="3 4" key="1">
    <citation type="submission" date="2021-12" db="EMBL/GenBank/DDBJ databases">
        <title>Discovery of the Pendulisporaceae a myxobacterial family with distinct sporulation behavior and unique specialized metabolism.</title>
        <authorList>
            <person name="Garcia R."/>
            <person name="Popoff A."/>
            <person name="Bader C.D."/>
            <person name="Loehr J."/>
            <person name="Walesch S."/>
            <person name="Walt C."/>
            <person name="Boldt J."/>
            <person name="Bunk B."/>
            <person name="Haeckl F.J.F.P.J."/>
            <person name="Gunesch A.P."/>
            <person name="Birkelbach J."/>
            <person name="Nuebel U."/>
            <person name="Pietschmann T."/>
            <person name="Bach T."/>
            <person name="Mueller R."/>
        </authorList>
    </citation>
    <scope>NUCLEOTIDE SEQUENCE [LARGE SCALE GENOMIC DNA]</scope>
    <source>
        <strain evidence="3 4">MSr11954</strain>
    </source>
</reference>
<dbReference type="RefSeq" id="WP_394825191.1">
    <property type="nucleotide sequence ID" value="NZ_CP089984.1"/>
</dbReference>
<feature type="region of interest" description="Disordered" evidence="1">
    <location>
        <begin position="87"/>
        <end position="114"/>
    </location>
</feature>
<dbReference type="Proteomes" id="UP001370348">
    <property type="component" value="Chromosome"/>
</dbReference>
<proteinExistence type="predicted"/>
<name>A0ABZ2LXT2_9BACT</name>
<protein>
    <submittedName>
        <fullName evidence="3">Uncharacterized protein</fullName>
    </submittedName>
</protein>
<keyword evidence="4" id="KW-1185">Reference proteome</keyword>
<feature type="region of interest" description="Disordered" evidence="1">
    <location>
        <begin position="140"/>
        <end position="207"/>
    </location>
</feature>
<evidence type="ECO:0000313" key="3">
    <source>
        <dbReference type="EMBL" id="WXB15560.1"/>
    </source>
</evidence>
<sequence>MRAATLGGCIAVAAVFAGPSAFAADGPDAAEHETARLVYQAPDAPVCPDESSFRNLVAARLGYDPFRPDGRHAVTVKLQKERGRIRARAEVRRAGPAQGSGREPGGAPQAAGARELAGEACEPLAAALATTVAMALDPVRGASGETSLPPLPNPKAETPPAGPTVVFIEQAPGSQPPQENPAPRESAPPRESSSARAAPPPREAHAAPGERVAFVASVGPVASFALAPAPTFGGAMDIGFRYGAFSLSAEGRVEWTPSTATVDSGDRVEATVYSGALLPCVHFGGWLGCAVGRIGAFQGRAPDVVRPSLGTSTFGAVGLRGGYALSITKIVAIRAAIEGALPLVRTTLKIDGTGVWTAPPGTAGVDLALVVTLR</sequence>
<gene>
    <name evidence="3" type="ORF">LZC94_48050</name>
</gene>